<name>A0AAD8JC25_9APIA</name>
<proteinExistence type="predicted"/>
<dbReference type="PANTHER" id="PTHR33070">
    <property type="entry name" value="OS06G0725500 PROTEIN"/>
    <property type="match status" value="1"/>
</dbReference>
<accession>A0AAD8JC25</accession>
<comment type="caution">
    <text evidence="1">The sequence shown here is derived from an EMBL/GenBank/DDBJ whole genome shotgun (WGS) entry which is preliminary data.</text>
</comment>
<reference evidence="1" key="2">
    <citation type="submission" date="2023-05" db="EMBL/GenBank/DDBJ databases">
        <authorList>
            <person name="Schelkunov M.I."/>
        </authorList>
    </citation>
    <scope>NUCLEOTIDE SEQUENCE</scope>
    <source>
        <strain evidence="1">Hsosn_3</strain>
        <tissue evidence="1">Leaf</tissue>
    </source>
</reference>
<dbReference type="Proteomes" id="UP001237642">
    <property type="component" value="Unassembled WGS sequence"/>
</dbReference>
<dbReference type="AlphaFoldDB" id="A0AAD8JC25"/>
<evidence type="ECO:0000313" key="1">
    <source>
        <dbReference type="EMBL" id="KAK1400348.1"/>
    </source>
</evidence>
<keyword evidence="2" id="KW-1185">Reference proteome</keyword>
<dbReference type="GO" id="GO:0048364">
    <property type="term" value="P:root development"/>
    <property type="evidence" value="ECO:0007669"/>
    <property type="project" value="InterPro"/>
</dbReference>
<dbReference type="EMBL" id="JAUIZM010000002">
    <property type="protein sequence ID" value="KAK1400348.1"/>
    <property type="molecule type" value="Genomic_DNA"/>
</dbReference>
<gene>
    <name evidence="1" type="ORF">POM88_010211</name>
</gene>
<organism evidence="1 2">
    <name type="scientific">Heracleum sosnowskyi</name>
    <dbReference type="NCBI Taxonomy" id="360622"/>
    <lineage>
        <taxon>Eukaryota</taxon>
        <taxon>Viridiplantae</taxon>
        <taxon>Streptophyta</taxon>
        <taxon>Embryophyta</taxon>
        <taxon>Tracheophyta</taxon>
        <taxon>Spermatophyta</taxon>
        <taxon>Magnoliopsida</taxon>
        <taxon>eudicotyledons</taxon>
        <taxon>Gunneridae</taxon>
        <taxon>Pentapetalae</taxon>
        <taxon>asterids</taxon>
        <taxon>campanulids</taxon>
        <taxon>Apiales</taxon>
        <taxon>Apiaceae</taxon>
        <taxon>Apioideae</taxon>
        <taxon>apioid superclade</taxon>
        <taxon>Tordylieae</taxon>
        <taxon>Tordyliinae</taxon>
        <taxon>Heracleum</taxon>
    </lineage>
</organism>
<dbReference type="Pfam" id="PF03087">
    <property type="entry name" value="BPS1"/>
    <property type="match status" value="1"/>
</dbReference>
<protein>
    <submittedName>
        <fullName evidence="1">Uncharacterized protein</fullName>
    </submittedName>
</protein>
<dbReference type="InterPro" id="IPR004320">
    <property type="entry name" value="BPS1_pln"/>
</dbReference>
<evidence type="ECO:0000313" key="2">
    <source>
        <dbReference type="Proteomes" id="UP001237642"/>
    </source>
</evidence>
<dbReference type="GO" id="GO:0048367">
    <property type="term" value="P:shoot system development"/>
    <property type="evidence" value="ECO:0007669"/>
    <property type="project" value="InterPro"/>
</dbReference>
<reference evidence="1" key="1">
    <citation type="submission" date="2023-02" db="EMBL/GenBank/DDBJ databases">
        <title>Genome of toxic invasive species Heracleum sosnowskyi carries increased number of genes despite the absence of recent whole-genome duplications.</title>
        <authorList>
            <person name="Schelkunov M."/>
            <person name="Shtratnikova V."/>
            <person name="Makarenko M."/>
            <person name="Klepikova A."/>
            <person name="Omelchenko D."/>
            <person name="Novikova G."/>
            <person name="Obukhova E."/>
            <person name="Bogdanov V."/>
            <person name="Penin A."/>
            <person name="Logacheva M."/>
        </authorList>
    </citation>
    <scope>NUCLEOTIDE SEQUENCE</scope>
    <source>
        <strain evidence="1">Hsosn_3</strain>
        <tissue evidence="1">Leaf</tissue>
    </source>
</reference>
<sequence>MISARASFSRKCRGAFVQNKVIRCDIHFSQCNKLTGLNDLYEFLGDLLQSPMMHSCDSEDVLGASIRLLDMCNTTKDAFPQMRASVQDLESSFRRREANLSSKI</sequence>
<dbReference type="PANTHER" id="PTHR33070:SF120">
    <property type="entry name" value="EXPRESSED PROTEIN"/>
    <property type="match status" value="1"/>
</dbReference>